<evidence type="ECO:0000256" key="2">
    <source>
        <dbReference type="SAM" id="MobiDB-lite"/>
    </source>
</evidence>
<protein>
    <submittedName>
        <fullName evidence="3">Uncharacterized protein</fullName>
    </submittedName>
</protein>
<reference evidence="3" key="1">
    <citation type="submission" date="2016-09" db="EMBL/GenBank/DDBJ databases">
        <authorList>
            <person name="Hebert L."/>
            <person name="Moumen B."/>
        </authorList>
    </citation>
    <scope>NUCLEOTIDE SEQUENCE [LARGE SCALE GENOMIC DNA]</scope>
    <source>
        <strain evidence="3">OVI</strain>
    </source>
</reference>
<evidence type="ECO:0000313" key="4">
    <source>
        <dbReference type="Proteomes" id="UP000195570"/>
    </source>
</evidence>
<sequence>MKSEGTPIPTRTPKSGKKKKEFTQLALAKDHRFNWMGHDGTESETLNLDLLRITNEGCLRFSDQARRDYVITMIRARLGQIKLALGLCTEEDLEDDEDEDDDEENSEAQVLWRLAVRRVELQQEAEERGDSGEPLYYGTPTEEEVAEGYRNFVKGTRVLLSHLKQTFVSYIDGREFNTVAQLVEHNNALRPTYEETAAAVQHPKFELPPVEEFDAEPLQAYVEKRNECRMKIDALRCCGGGAYAMRYMREEELDEIGTPRIYVDMEDTEATLDEELQNARQNLAKERWEYNCRAARVYRRLQKFLARRAAAAEQS</sequence>
<gene>
    <name evidence="3" type="ORF">TEOVI_000606900</name>
</gene>
<dbReference type="Proteomes" id="UP000195570">
    <property type="component" value="Unassembled WGS sequence"/>
</dbReference>
<dbReference type="VEuPathDB" id="TriTrypDB:TEOVI_000606900"/>
<feature type="region of interest" description="Disordered" evidence="2">
    <location>
        <begin position="1"/>
        <end position="20"/>
    </location>
</feature>
<evidence type="ECO:0000256" key="1">
    <source>
        <dbReference type="SAM" id="Coils"/>
    </source>
</evidence>
<dbReference type="RefSeq" id="XP_067077419.1">
    <property type="nucleotide sequence ID" value="XM_067221318.1"/>
</dbReference>
<comment type="caution">
    <text evidence="3">The sequence shown here is derived from an EMBL/GenBank/DDBJ whole genome shotgun (WGS) entry which is preliminary data.</text>
</comment>
<dbReference type="GeneID" id="92380008"/>
<feature type="coiled-coil region" evidence="1">
    <location>
        <begin position="262"/>
        <end position="289"/>
    </location>
</feature>
<dbReference type="EMBL" id="CZPT02000456">
    <property type="protein sequence ID" value="SCU65905.1"/>
    <property type="molecule type" value="Genomic_DNA"/>
</dbReference>
<dbReference type="AlphaFoldDB" id="A0A1G4I270"/>
<name>A0A1G4I270_TRYEQ</name>
<keyword evidence="1" id="KW-0175">Coiled coil</keyword>
<evidence type="ECO:0000313" key="3">
    <source>
        <dbReference type="EMBL" id="SCU65905.1"/>
    </source>
</evidence>
<organism evidence="3 4">
    <name type="scientific">Trypanosoma equiperdum</name>
    <dbReference type="NCBI Taxonomy" id="5694"/>
    <lineage>
        <taxon>Eukaryota</taxon>
        <taxon>Discoba</taxon>
        <taxon>Euglenozoa</taxon>
        <taxon>Kinetoplastea</taxon>
        <taxon>Metakinetoplastina</taxon>
        <taxon>Trypanosomatida</taxon>
        <taxon>Trypanosomatidae</taxon>
        <taxon>Trypanosoma</taxon>
    </lineage>
</organism>
<keyword evidence="4" id="KW-1185">Reference proteome</keyword>
<proteinExistence type="predicted"/>
<accession>A0A1G4I270</accession>